<dbReference type="Proteomes" id="UP000033551">
    <property type="component" value="Unassembled WGS sequence"/>
</dbReference>
<dbReference type="PATRIC" id="fig|68223.7.peg.7727"/>
<proteinExistence type="inferred from homology"/>
<keyword evidence="4" id="KW-1185">Reference proteome</keyword>
<dbReference type="PANTHER" id="PTHR11487:SF0">
    <property type="entry name" value="S-ACYL FATTY ACID SYNTHASE THIOESTERASE, MEDIUM CHAIN"/>
    <property type="match status" value="1"/>
</dbReference>
<dbReference type="STRING" id="68223.GCA_002028425_05710"/>
<dbReference type="GO" id="GO:0008610">
    <property type="term" value="P:lipid biosynthetic process"/>
    <property type="evidence" value="ECO:0007669"/>
    <property type="project" value="TreeGrafter"/>
</dbReference>
<dbReference type="EMBL" id="JZWV01000428">
    <property type="protein sequence ID" value="KJY32227.1"/>
    <property type="molecule type" value="Genomic_DNA"/>
</dbReference>
<reference evidence="3 4" key="1">
    <citation type="submission" date="2015-02" db="EMBL/GenBank/DDBJ databases">
        <authorList>
            <person name="Ju K.-S."/>
            <person name="Doroghazi J.R."/>
            <person name="Metcalf W."/>
        </authorList>
    </citation>
    <scope>NUCLEOTIDE SEQUENCE [LARGE SCALE GENOMIC DNA]</scope>
    <source>
        <strain evidence="3 4">NRRL ISP-5550</strain>
    </source>
</reference>
<accession>A0A0F4JCZ6</accession>
<organism evidence="3 4">
    <name type="scientific">Streptomyces katrae</name>
    <dbReference type="NCBI Taxonomy" id="68223"/>
    <lineage>
        <taxon>Bacteria</taxon>
        <taxon>Bacillati</taxon>
        <taxon>Actinomycetota</taxon>
        <taxon>Actinomycetes</taxon>
        <taxon>Kitasatosporales</taxon>
        <taxon>Streptomycetaceae</taxon>
        <taxon>Streptomyces</taxon>
    </lineage>
</organism>
<evidence type="ECO:0000313" key="4">
    <source>
        <dbReference type="Proteomes" id="UP000033551"/>
    </source>
</evidence>
<dbReference type="Pfam" id="PF00975">
    <property type="entry name" value="Thioesterase"/>
    <property type="match status" value="1"/>
</dbReference>
<feature type="domain" description="Thioesterase" evidence="2">
    <location>
        <begin position="18"/>
        <end position="237"/>
    </location>
</feature>
<dbReference type="AlphaFoldDB" id="A0A0F4JCZ6"/>
<dbReference type="InterPro" id="IPR001031">
    <property type="entry name" value="Thioesterase"/>
</dbReference>
<dbReference type="Gene3D" id="3.40.50.1820">
    <property type="entry name" value="alpha/beta hydrolase"/>
    <property type="match status" value="1"/>
</dbReference>
<dbReference type="InterPro" id="IPR012223">
    <property type="entry name" value="TEII"/>
</dbReference>
<evidence type="ECO:0000256" key="1">
    <source>
        <dbReference type="ARBA" id="ARBA00007169"/>
    </source>
</evidence>
<dbReference type="PANTHER" id="PTHR11487">
    <property type="entry name" value="THIOESTERASE"/>
    <property type="match status" value="1"/>
</dbReference>
<comment type="similarity">
    <text evidence="1">Belongs to the thioesterase family.</text>
</comment>
<dbReference type="SUPFAM" id="SSF53474">
    <property type="entry name" value="alpha/beta-Hydrolases"/>
    <property type="match status" value="1"/>
</dbReference>
<sequence length="258" mass="27912">MCVLRGRSTAAVEPAELTLILLHHAGGSAGSFVPLLPHLPESWRILAPELPARATAPRQPVCPSVTSAVDSFAEELTGQLSGPYAVFGHCLGSLIAFELVHALAARGHHRPLWVGVSGSPAPRLVVPEPADGPPEDWTREQYVAYMRRLGATPEELWNNTLLADRMITALRNDLVVNHGYRYQDRAPLASPLSVMRGDGDPLVTAEEMRPWADHADATEFRSWPGDHFYLFDRAPEVSAGIVGAITAAAAHIETTGVR</sequence>
<name>A0A0F4JCZ6_9ACTN</name>
<evidence type="ECO:0000313" key="3">
    <source>
        <dbReference type="EMBL" id="KJY32227.1"/>
    </source>
</evidence>
<protein>
    <recommendedName>
        <fullName evidence="2">Thioesterase domain-containing protein</fullName>
    </recommendedName>
</protein>
<gene>
    <name evidence="3" type="ORF">VR44_16350</name>
</gene>
<comment type="caution">
    <text evidence="3">The sequence shown here is derived from an EMBL/GenBank/DDBJ whole genome shotgun (WGS) entry which is preliminary data.</text>
</comment>
<dbReference type="InterPro" id="IPR029058">
    <property type="entry name" value="AB_hydrolase_fold"/>
</dbReference>
<evidence type="ECO:0000259" key="2">
    <source>
        <dbReference type="Pfam" id="PF00975"/>
    </source>
</evidence>